<dbReference type="PANTHER" id="PTHR43851:SF3">
    <property type="entry name" value="COENZYME Q8"/>
    <property type="match status" value="1"/>
</dbReference>
<dbReference type="InterPro" id="IPR004147">
    <property type="entry name" value="ABC1_dom"/>
</dbReference>
<dbReference type="Proteomes" id="UP001549921">
    <property type="component" value="Unassembled WGS sequence"/>
</dbReference>
<evidence type="ECO:0000256" key="5">
    <source>
        <dbReference type="ARBA" id="ARBA00022840"/>
    </source>
</evidence>
<dbReference type="Pfam" id="PF03109">
    <property type="entry name" value="ABC1"/>
    <property type="match status" value="1"/>
</dbReference>
<accession>A0ABD0TR45</accession>
<comment type="similarity">
    <text evidence="2">Belongs to the protein kinase superfamily. ADCK protein kinase family.</text>
</comment>
<dbReference type="InterPro" id="IPR034646">
    <property type="entry name" value="ADCK3_dom"/>
</dbReference>
<dbReference type="GO" id="GO:0016740">
    <property type="term" value="F:transferase activity"/>
    <property type="evidence" value="ECO:0007669"/>
    <property type="project" value="UniProtKB-KW"/>
</dbReference>
<evidence type="ECO:0000256" key="4">
    <source>
        <dbReference type="ARBA" id="ARBA00022741"/>
    </source>
</evidence>
<comment type="caution">
    <text evidence="8">The sequence shown here is derived from an EMBL/GenBank/DDBJ whole genome shotgun (WGS) entry which is preliminary data.</text>
</comment>
<evidence type="ECO:0000256" key="2">
    <source>
        <dbReference type="ARBA" id="ARBA00009670"/>
    </source>
</evidence>
<dbReference type="PANTHER" id="PTHR43851">
    <property type="match status" value="1"/>
</dbReference>
<evidence type="ECO:0000259" key="7">
    <source>
        <dbReference type="Pfam" id="PF03109"/>
    </source>
</evidence>
<gene>
    <name evidence="8" type="ORF">ABMA28_000125</name>
</gene>
<dbReference type="CDD" id="cd13970">
    <property type="entry name" value="ABC1_ADCK3"/>
    <property type="match status" value="1"/>
</dbReference>
<dbReference type="InterPro" id="IPR011009">
    <property type="entry name" value="Kinase-like_dom_sf"/>
</dbReference>
<keyword evidence="3" id="KW-0808">Transferase</keyword>
<evidence type="ECO:0000313" key="9">
    <source>
        <dbReference type="Proteomes" id="UP001549921"/>
    </source>
</evidence>
<evidence type="ECO:0000256" key="1">
    <source>
        <dbReference type="ARBA" id="ARBA00004749"/>
    </source>
</evidence>
<comment type="pathway">
    <text evidence="1">Cofactor biosynthesis; ubiquinone biosynthesis.</text>
</comment>
<organism evidence="8 9">
    <name type="scientific">Loxostege sticticalis</name>
    <name type="common">Beet webworm moth</name>
    <dbReference type="NCBI Taxonomy" id="481309"/>
    <lineage>
        <taxon>Eukaryota</taxon>
        <taxon>Metazoa</taxon>
        <taxon>Ecdysozoa</taxon>
        <taxon>Arthropoda</taxon>
        <taxon>Hexapoda</taxon>
        <taxon>Insecta</taxon>
        <taxon>Pterygota</taxon>
        <taxon>Neoptera</taxon>
        <taxon>Endopterygota</taxon>
        <taxon>Lepidoptera</taxon>
        <taxon>Glossata</taxon>
        <taxon>Ditrysia</taxon>
        <taxon>Pyraloidea</taxon>
        <taxon>Crambidae</taxon>
        <taxon>Pyraustinae</taxon>
        <taxon>Loxostege</taxon>
    </lineage>
</organism>
<feature type="coiled-coil region" evidence="6">
    <location>
        <begin position="88"/>
        <end position="122"/>
    </location>
</feature>
<dbReference type="EMBL" id="JBEDNZ010000001">
    <property type="protein sequence ID" value="KAL0851820.1"/>
    <property type="molecule type" value="Genomic_DNA"/>
</dbReference>
<evidence type="ECO:0000313" key="8">
    <source>
        <dbReference type="EMBL" id="KAL0851820.1"/>
    </source>
</evidence>
<reference evidence="8 9" key="1">
    <citation type="submission" date="2024-06" db="EMBL/GenBank/DDBJ databases">
        <title>A chromosome-level genome assembly of beet webworm, Loxostege sticticalis.</title>
        <authorList>
            <person name="Zhang Y."/>
        </authorList>
    </citation>
    <scope>NUCLEOTIDE SEQUENCE [LARGE SCALE GENOMIC DNA]</scope>
    <source>
        <strain evidence="8">AQ028</strain>
        <tissue evidence="8">Male pupae</tissue>
    </source>
</reference>
<protein>
    <recommendedName>
        <fullName evidence="7">ABC1 atypical kinase-like domain-containing protein</fullName>
    </recommendedName>
</protein>
<evidence type="ECO:0000256" key="6">
    <source>
        <dbReference type="SAM" id="Coils"/>
    </source>
</evidence>
<dbReference type="GO" id="GO:0005524">
    <property type="term" value="F:ATP binding"/>
    <property type="evidence" value="ECO:0007669"/>
    <property type="project" value="UniProtKB-KW"/>
</dbReference>
<evidence type="ECO:0000256" key="3">
    <source>
        <dbReference type="ARBA" id="ARBA00022679"/>
    </source>
</evidence>
<dbReference type="AlphaFoldDB" id="A0ABD0TR45"/>
<proteinExistence type="inferred from homology"/>
<keyword evidence="5" id="KW-0067">ATP-binding</keyword>
<feature type="domain" description="ABC1 atypical kinase-like" evidence="7">
    <location>
        <begin position="301"/>
        <end position="541"/>
    </location>
</feature>
<sequence>MSHINDLIGVMRGLRLVVEAGLKVQQESTRVIWNNSSIKTLIQNCSPNTLTAYNPKPEDAKDLLERALVVAHGFRQYAVMHVPNFNEAEKATEMDKELREEIDELNREFNKTFETLKKTENVKASVAPKEVKQVREEYVAPLENLQTATVQRSVPPVVEMLIPPVPPVAEVKMPKPVESASSSAAPGVPKPIAKKKIRVSLSENSKARVVPSSRIGRMISFGSLAAGLGVGTVAQYARNTIQSVTGKVDESANLFMSPANAERIVDTLCKVRGAALKLGQLLSLQDESMISPELQRIFERVRQSADFMPTWQVEKVMSSQLGPDWRSRMQHFEEKPFAAASIGQVHLAVLHNGQEVAMKVQYPGVAKGINSDIDNLVGVMKVWNVFPKGMFIDNIVEVAKKELAWEVDYIREAECTRKFKQMLAPYPEYFVPEVIDDLCSSEVMTTELIDGMPLDKLFDAPYETRLDIADKIMKLCLREMFVLRCMQTDPNWANFFYNTNTKQVILLDFGATREYSKEFMDQYIEIIKAASVGDRAAILRMSKEMKFLTGYESKIMEETHVDTVMIMGEVFTSDGEFDFGAQKTTRRIQALVPTILTHRLCPPPEEIYSLHRKLSGVFLLCSKMKIKMNCRDMFNEIYDQYKSNAFR</sequence>
<keyword evidence="6" id="KW-0175">Coiled coil</keyword>
<dbReference type="SUPFAM" id="SSF56112">
    <property type="entry name" value="Protein kinase-like (PK-like)"/>
    <property type="match status" value="1"/>
</dbReference>
<keyword evidence="4" id="KW-0547">Nucleotide-binding</keyword>
<name>A0ABD0TR45_LOXSC</name>
<dbReference type="InterPro" id="IPR051409">
    <property type="entry name" value="Atypical_kinase_ADCK"/>
</dbReference>